<dbReference type="EMBL" id="BSDE01000002">
    <property type="protein sequence ID" value="GLH72931.1"/>
    <property type="molecule type" value="Genomic_DNA"/>
</dbReference>
<comment type="caution">
    <text evidence="2">The sequence shown here is derived from an EMBL/GenBank/DDBJ whole genome shotgun (WGS) entry which is preliminary data.</text>
</comment>
<accession>A0ABQ5QEJ7</accession>
<evidence type="ECO:0000259" key="1">
    <source>
        <dbReference type="Pfam" id="PF19413"/>
    </source>
</evidence>
<reference evidence="2 3" key="1">
    <citation type="journal article" date="2023" name="Antonie Van Leeuwenhoek">
        <title>Mesoterricola silvestris gen. nov., sp. nov., Mesoterricola sediminis sp. nov., Geothrix oryzae sp. nov., Geothrix edaphica sp. nov., Geothrix rubra sp. nov., and Geothrix limicola sp. nov., six novel members of Acidobacteriota isolated from soils.</title>
        <authorList>
            <person name="Itoh H."/>
            <person name="Sugisawa Y."/>
            <person name="Mise K."/>
            <person name="Xu Z."/>
            <person name="Kuniyasu M."/>
            <person name="Ushijima N."/>
            <person name="Kawano K."/>
            <person name="Kobayashi E."/>
            <person name="Shiratori Y."/>
            <person name="Masuda Y."/>
            <person name="Senoo K."/>
        </authorList>
    </citation>
    <scope>NUCLEOTIDE SEQUENCE [LARGE SCALE GENOMIC DNA]</scope>
    <source>
        <strain evidence="2 3">Red804</strain>
    </source>
</reference>
<dbReference type="Pfam" id="PF19413">
    <property type="entry name" value="YaiO"/>
    <property type="match status" value="1"/>
</dbReference>
<name>A0ABQ5QEJ7_9BACT</name>
<dbReference type="InterPro" id="IPR030887">
    <property type="entry name" value="Beta-barrel_YaiO"/>
</dbReference>
<organism evidence="2 3">
    <name type="scientific">Geothrix limicola</name>
    <dbReference type="NCBI Taxonomy" id="2927978"/>
    <lineage>
        <taxon>Bacteria</taxon>
        <taxon>Pseudomonadati</taxon>
        <taxon>Acidobacteriota</taxon>
        <taxon>Holophagae</taxon>
        <taxon>Holophagales</taxon>
        <taxon>Holophagaceae</taxon>
        <taxon>Geothrix</taxon>
    </lineage>
</organism>
<sequence>MFAMRGLQGSAGMRLGLAALAVLPLRAAEDPDALFLKARSLPKERREEAKALCRKALERSPDYHDIRIQLARYCAWDSQYDEARREIQTVLTRSPQNAEAREAAIDIEVWSDHPHAALRLCEEGQARDAKNPLWPYRRARVLKSLNDLPGAYAAVQSALLLDPDHQPSRLLRDDLKELLQRSKVTLDVAYETYDKTFDPWKTVSMSLGHRFDLGTAILRVNRVQRFDTWGTQVEADAYPHLGEGTYAYLNAGHSEHSIFPRSSYGAELYHNFPAGIEASLGLRHLVFSEGVTIYTGSLSKYHGNGLYSLRLNSTPSAVGSSLSGALSARLYQEDADTYFTASVGLGVSPDQPAWSAEILRLRSRKASLGFQKRLDRAWILSGSAGWERQEVLAGLYRTHWTYAMGVERRF</sequence>
<proteinExistence type="predicted"/>
<keyword evidence="3" id="KW-1185">Reference proteome</keyword>
<evidence type="ECO:0000313" key="2">
    <source>
        <dbReference type="EMBL" id="GLH72931.1"/>
    </source>
</evidence>
<dbReference type="Gene3D" id="1.25.40.10">
    <property type="entry name" value="Tetratricopeptide repeat domain"/>
    <property type="match status" value="2"/>
</dbReference>
<gene>
    <name evidence="2" type="ORF">GETHLI_14330</name>
</gene>
<dbReference type="Proteomes" id="UP001165069">
    <property type="component" value="Unassembled WGS sequence"/>
</dbReference>
<dbReference type="NCBIfam" id="TIGR04390">
    <property type="entry name" value="OMP_YaiO_dom"/>
    <property type="match status" value="1"/>
</dbReference>
<evidence type="ECO:0000313" key="3">
    <source>
        <dbReference type="Proteomes" id="UP001165069"/>
    </source>
</evidence>
<dbReference type="Pfam" id="PF14559">
    <property type="entry name" value="TPR_19"/>
    <property type="match status" value="1"/>
</dbReference>
<feature type="domain" description="YaiO beta-barrel" evidence="1">
    <location>
        <begin position="183"/>
        <end position="351"/>
    </location>
</feature>
<dbReference type="SUPFAM" id="SSF48452">
    <property type="entry name" value="TPR-like"/>
    <property type="match status" value="1"/>
</dbReference>
<dbReference type="InterPro" id="IPR011990">
    <property type="entry name" value="TPR-like_helical_dom_sf"/>
</dbReference>
<protein>
    <recommendedName>
        <fullName evidence="1">YaiO beta-barrel domain-containing protein</fullName>
    </recommendedName>
</protein>